<proteinExistence type="predicted"/>
<dbReference type="PANTHER" id="PTHR35164:SF9">
    <property type="entry name" value="EXPRESSED PROTEIN"/>
    <property type="match status" value="1"/>
</dbReference>
<evidence type="ECO:0000313" key="3">
    <source>
        <dbReference type="Proteomes" id="UP000639772"/>
    </source>
</evidence>
<dbReference type="PANTHER" id="PTHR35164">
    <property type="entry name" value="EXPRESSED PROTEIN"/>
    <property type="match status" value="1"/>
</dbReference>
<evidence type="ECO:0000313" key="2">
    <source>
        <dbReference type="EMBL" id="KAG0449714.1"/>
    </source>
</evidence>
<sequence>MAEAKRLRSGLNQTERKLREAIFESRRLKREAEQVSAAWMETETGFLNCMKAFEDELDDLKRENERLTQLQRTARGETSKLRDIIKQAVKEATVVKEALEIARGENSRLKDSLKEMQPITNRLKKEYEFLRVSEAASTDSVKELIGMLAAVSLVESNAAAESDKGRKVSWGSALDWLGVEGNLVLDVSEDGSFRGGGVPLAVRRRDVGVEEAEEEEANPEEFERHIEEEEHVSRQQALPPSFFSTFFFFFFSFLGLSGSPSVNASELLLLNATVFFPRSSLRSFDVLRCSCVEEVEADEATGETEESAVDGAAEEEVFTVSLASLSRRQWGHTPFDCLWVE</sequence>
<name>A0A835PCW6_VANPL</name>
<gene>
    <name evidence="2" type="ORF">HPP92_027146</name>
</gene>
<evidence type="ECO:0000256" key="1">
    <source>
        <dbReference type="SAM" id="Coils"/>
    </source>
</evidence>
<organism evidence="2 3">
    <name type="scientific">Vanilla planifolia</name>
    <name type="common">Vanilla</name>
    <dbReference type="NCBI Taxonomy" id="51239"/>
    <lineage>
        <taxon>Eukaryota</taxon>
        <taxon>Viridiplantae</taxon>
        <taxon>Streptophyta</taxon>
        <taxon>Embryophyta</taxon>
        <taxon>Tracheophyta</taxon>
        <taxon>Spermatophyta</taxon>
        <taxon>Magnoliopsida</taxon>
        <taxon>Liliopsida</taxon>
        <taxon>Asparagales</taxon>
        <taxon>Orchidaceae</taxon>
        <taxon>Vanilloideae</taxon>
        <taxon>Vanilleae</taxon>
        <taxon>Vanilla</taxon>
    </lineage>
</organism>
<dbReference type="EMBL" id="JADCNM010000162">
    <property type="protein sequence ID" value="KAG0449714.1"/>
    <property type="molecule type" value="Genomic_DNA"/>
</dbReference>
<reference evidence="2 3" key="1">
    <citation type="journal article" date="2020" name="Nat. Food">
        <title>A phased Vanilla planifolia genome enables genetic improvement of flavour and production.</title>
        <authorList>
            <person name="Hasing T."/>
            <person name="Tang H."/>
            <person name="Brym M."/>
            <person name="Khazi F."/>
            <person name="Huang T."/>
            <person name="Chambers A.H."/>
        </authorList>
    </citation>
    <scope>NUCLEOTIDE SEQUENCE [LARGE SCALE GENOMIC DNA]</scope>
    <source>
        <tissue evidence="2">Leaf</tissue>
    </source>
</reference>
<dbReference type="OrthoDB" id="774313at2759"/>
<keyword evidence="1" id="KW-0175">Coiled coil</keyword>
<comment type="caution">
    <text evidence="2">The sequence shown here is derived from an EMBL/GenBank/DDBJ whole genome shotgun (WGS) entry which is preliminary data.</text>
</comment>
<feature type="coiled-coil region" evidence="1">
    <location>
        <begin position="11"/>
        <end position="80"/>
    </location>
</feature>
<dbReference type="AlphaFoldDB" id="A0A835PCW6"/>
<protein>
    <submittedName>
        <fullName evidence="2">Uncharacterized protein</fullName>
    </submittedName>
</protein>
<dbReference type="Proteomes" id="UP000639772">
    <property type="component" value="Unassembled WGS sequence"/>
</dbReference>
<accession>A0A835PCW6</accession>